<dbReference type="EMBL" id="JAIVFP010000001">
    <property type="protein sequence ID" value="MCI4684811.1"/>
    <property type="molecule type" value="Genomic_DNA"/>
</dbReference>
<dbReference type="NCBIfam" id="NF006622">
    <property type="entry name" value="PRK09190.1"/>
    <property type="match status" value="1"/>
</dbReference>
<reference evidence="3" key="1">
    <citation type="journal article" date="2022" name="ISME J.">
        <title>Identification of active gaseous-alkane degraders at natural gas seeps.</title>
        <authorList>
            <person name="Farhan Ul Haque M."/>
            <person name="Hernandez M."/>
            <person name="Crombie A.T."/>
            <person name="Murrell J.C."/>
        </authorList>
    </citation>
    <scope>NUCLEOTIDE SEQUENCE</scope>
    <source>
        <strain evidence="3">PC2</strain>
    </source>
</reference>
<name>A0ABS9ZD64_9HYPH</name>
<dbReference type="PANTHER" id="PTHR34215">
    <property type="entry name" value="BLL0784 PROTEIN"/>
    <property type="match status" value="1"/>
</dbReference>
<dbReference type="InterPro" id="IPR037465">
    <property type="entry name" value="YlxR"/>
</dbReference>
<feature type="compositionally biased region" description="Basic and acidic residues" evidence="1">
    <location>
        <begin position="1"/>
        <end position="11"/>
    </location>
</feature>
<feature type="region of interest" description="Disordered" evidence="1">
    <location>
        <begin position="234"/>
        <end position="267"/>
    </location>
</feature>
<dbReference type="Gene3D" id="3.30.1330.30">
    <property type="match status" value="1"/>
</dbReference>
<proteinExistence type="predicted"/>
<evidence type="ECO:0000259" key="2">
    <source>
        <dbReference type="Pfam" id="PF04296"/>
    </source>
</evidence>
<gene>
    <name evidence="3" type="ORF">K2U94_18910</name>
</gene>
<dbReference type="SUPFAM" id="SSF64376">
    <property type="entry name" value="YlxR-like"/>
    <property type="match status" value="1"/>
</dbReference>
<dbReference type="RefSeq" id="WP_243068689.1">
    <property type="nucleotide sequence ID" value="NZ_JAIVFK010000022.1"/>
</dbReference>
<dbReference type="PANTHER" id="PTHR34215:SF1">
    <property type="entry name" value="YLXR DOMAIN-CONTAINING PROTEIN"/>
    <property type="match status" value="1"/>
</dbReference>
<dbReference type="InterPro" id="IPR007393">
    <property type="entry name" value="YlxR_dom"/>
</dbReference>
<dbReference type="Pfam" id="PF04296">
    <property type="entry name" value="YlxR"/>
    <property type="match status" value="1"/>
</dbReference>
<dbReference type="Proteomes" id="UP001139104">
    <property type="component" value="Unassembled WGS sequence"/>
</dbReference>
<evidence type="ECO:0000256" key="1">
    <source>
        <dbReference type="SAM" id="MobiDB-lite"/>
    </source>
</evidence>
<feature type="region of interest" description="Disordered" evidence="1">
    <location>
        <begin position="1"/>
        <end position="25"/>
    </location>
</feature>
<feature type="domain" description="YlxR" evidence="2">
    <location>
        <begin position="23"/>
        <end position="95"/>
    </location>
</feature>
<dbReference type="CDD" id="cd00279">
    <property type="entry name" value="YlxR"/>
    <property type="match status" value="1"/>
</dbReference>
<accession>A0ABS9ZD64</accession>
<sequence length="267" mass="28434">MALKTEQDRLETVAPHAGAGPERSCVVTRETHAPDDLIRFVLGPDHAVVPDLKRKLPGRGVWVGLSKALVAEAVKKQMFSRGLRDKAVASPDLPELIEDLLRRDAAQGLALANKAGLVVTGFAKVEAAIGAGKIAALVHARDAAADGKRKLRQALRRRFGAQAASERQAPPEFEILTTDEMDSALGRSNVVHVALGLGPAAKVFLASARRLALYRGDGEKDASEGGENLTMNEALEQDFNSSGANGRDANGRHISTGEIPGTHERHE</sequence>
<dbReference type="InterPro" id="IPR035931">
    <property type="entry name" value="YlxR-like_sf"/>
</dbReference>
<keyword evidence="4" id="KW-1185">Reference proteome</keyword>
<comment type="caution">
    <text evidence="3">The sequence shown here is derived from an EMBL/GenBank/DDBJ whole genome shotgun (WGS) entry which is preliminary data.</text>
</comment>
<dbReference type="InterPro" id="IPR029064">
    <property type="entry name" value="Ribosomal_eL30-like_sf"/>
</dbReference>
<dbReference type="Gene3D" id="3.30.1230.10">
    <property type="entry name" value="YlxR-like"/>
    <property type="match status" value="1"/>
</dbReference>
<dbReference type="SUPFAM" id="SSF55315">
    <property type="entry name" value="L30e-like"/>
    <property type="match status" value="1"/>
</dbReference>
<evidence type="ECO:0000313" key="4">
    <source>
        <dbReference type="Proteomes" id="UP001139104"/>
    </source>
</evidence>
<protein>
    <submittedName>
        <fullName evidence="3">RNA-binding protein</fullName>
    </submittedName>
</protein>
<evidence type="ECO:0000313" key="3">
    <source>
        <dbReference type="EMBL" id="MCI4684811.1"/>
    </source>
</evidence>
<organism evidence="3 4">
    <name type="scientific">Candidatus Rhodoblastus alkanivorans</name>
    <dbReference type="NCBI Taxonomy" id="2954117"/>
    <lineage>
        <taxon>Bacteria</taxon>
        <taxon>Pseudomonadati</taxon>
        <taxon>Pseudomonadota</taxon>
        <taxon>Alphaproteobacteria</taxon>
        <taxon>Hyphomicrobiales</taxon>
        <taxon>Rhodoblastaceae</taxon>
        <taxon>Rhodoblastus</taxon>
    </lineage>
</organism>